<gene>
    <name evidence="8" type="ordered locus">GNIT_1682</name>
</gene>
<keyword evidence="9" id="KW-1185">Reference proteome</keyword>
<proteinExistence type="predicted"/>
<dbReference type="EMBL" id="CP003060">
    <property type="protein sequence ID" value="AEP29798.1"/>
    <property type="molecule type" value="Genomic_DNA"/>
</dbReference>
<reference evidence="8 9" key="1">
    <citation type="journal article" date="2011" name="J. Bacteriol.">
        <title>Complete genome sequence of seawater bacterium Glaciecola nitratireducens FR1064T.</title>
        <authorList>
            <person name="Bian F."/>
            <person name="Qin Q.L."/>
            <person name="Xie B.B."/>
            <person name="Shu Y.L."/>
            <person name="Zhang X.Y."/>
            <person name="Yu Y."/>
            <person name="Chen B."/>
            <person name="Chen X.L."/>
            <person name="Zhou B.C."/>
            <person name="Zhang Y.Z."/>
        </authorList>
    </citation>
    <scope>NUCLEOTIDE SEQUENCE [LARGE SCALE GENOMIC DNA]</scope>
    <source>
        <strain evidence="9">JCM 12485 / KCTC 12276 / FR1064</strain>
    </source>
</reference>
<organism evidence="8 9">
    <name type="scientific">Glaciecola nitratireducens (strain JCM 12485 / KCTC 12276 / FR1064)</name>
    <dbReference type="NCBI Taxonomy" id="1085623"/>
    <lineage>
        <taxon>Bacteria</taxon>
        <taxon>Pseudomonadati</taxon>
        <taxon>Pseudomonadota</taxon>
        <taxon>Gammaproteobacteria</taxon>
        <taxon>Alteromonadales</taxon>
        <taxon>Alteromonadaceae</taxon>
        <taxon>Brumicola</taxon>
    </lineage>
</organism>
<evidence type="ECO:0000256" key="7">
    <source>
        <dbReference type="SAM" id="Phobius"/>
    </source>
</evidence>
<dbReference type="KEGG" id="gni:GNIT_1682"/>
<evidence type="ECO:0000256" key="4">
    <source>
        <dbReference type="ARBA" id="ARBA00022692"/>
    </source>
</evidence>
<keyword evidence="2" id="KW-0813">Transport</keyword>
<feature type="transmembrane region" description="Helical" evidence="7">
    <location>
        <begin position="104"/>
        <end position="123"/>
    </location>
</feature>
<evidence type="ECO:0000313" key="9">
    <source>
        <dbReference type="Proteomes" id="UP000009282"/>
    </source>
</evidence>
<evidence type="ECO:0000256" key="6">
    <source>
        <dbReference type="ARBA" id="ARBA00023136"/>
    </source>
</evidence>
<feature type="transmembrane region" description="Helical" evidence="7">
    <location>
        <begin position="130"/>
        <end position="152"/>
    </location>
</feature>
<dbReference type="AlphaFoldDB" id="G4QLD1"/>
<accession>G4QLD1</accession>
<dbReference type="OrthoDB" id="5297929at2"/>
<protein>
    <submittedName>
        <fullName evidence="8">Uncharacterized protein</fullName>
    </submittedName>
</protein>
<dbReference type="HOGENOM" id="CLU_081268_1_0_6"/>
<dbReference type="InterPro" id="IPR002751">
    <property type="entry name" value="CbiM/NikMN"/>
</dbReference>
<dbReference type="GO" id="GO:0005886">
    <property type="term" value="C:plasma membrane"/>
    <property type="evidence" value="ECO:0007669"/>
    <property type="project" value="UniProtKB-SubCell"/>
</dbReference>
<feature type="transmembrane region" description="Helical" evidence="7">
    <location>
        <begin position="172"/>
        <end position="196"/>
    </location>
</feature>
<dbReference type="RefSeq" id="WP_014108672.1">
    <property type="nucleotide sequence ID" value="NC_016041.1"/>
</dbReference>
<comment type="subcellular location">
    <subcellularLocation>
        <location evidence="1">Cell membrane</location>
        <topology evidence="1">Multi-pass membrane protein</topology>
    </subcellularLocation>
</comment>
<name>G4QLD1_GLANF</name>
<dbReference type="Proteomes" id="UP000009282">
    <property type="component" value="Chromosome"/>
</dbReference>
<evidence type="ECO:0000256" key="5">
    <source>
        <dbReference type="ARBA" id="ARBA00022989"/>
    </source>
</evidence>
<dbReference type="Gene3D" id="1.10.1760.20">
    <property type="match status" value="1"/>
</dbReference>
<evidence type="ECO:0000256" key="1">
    <source>
        <dbReference type="ARBA" id="ARBA00004651"/>
    </source>
</evidence>
<evidence type="ECO:0000256" key="2">
    <source>
        <dbReference type="ARBA" id="ARBA00022448"/>
    </source>
</evidence>
<dbReference type="GO" id="GO:0000041">
    <property type="term" value="P:transition metal ion transport"/>
    <property type="evidence" value="ECO:0007669"/>
    <property type="project" value="InterPro"/>
</dbReference>
<keyword evidence="3" id="KW-1003">Cell membrane</keyword>
<dbReference type="Pfam" id="PF01891">
    <property type="entry name" value="CbiM"/>
    <property type="match status" value="1"/>
</dbReference>
<evidence type="ECO:0000313" key="8">
    <source>
        <dbReference type="EMBL" id="AEP29798.1"/>
    </source>
</evidence>
<keyword evidence="4 7" id="KW-0812">Transmembrane</keyword>
<keyword evidence="6 7" id="KW-0472">Membrane</keyword>
<sequence>MTELQILGAIASAIGLAIIIKNTEFKQLVDDAAFQHRFFGATAAVFVLWIFRVGIVDELQVHFIWLTSLALILGFRWAIISSSIVLIGVTVVGYEKFSMLGVNWLLGTLMPISVTYAIFSWSFHKLPKNLFVYLFVCAFFPGAITVSLKILMMAGYFQLDTDLGWDVIFQNYVLLIPLLLFSEAFFNGFTMTSLVVHKPKWVYTFHDKFYIDGK</sequence>
<dbReference type="STRING" id="1085623.GNIT_1682"/>
<dbReference type="eggNOG" id="COG3235">
    <property type="taxonomic scope" value="Bacteria"/>
</dbReference>
<keyword evidence="5 7" id="KW-1133">Transmembrane helix</keyword>
<evidence type="ECO:0000256" key="3">
    <source>
        <dbReference type="ARBA" id="ARBA00022475"/>
    </source>
</evidence>
<feature type="transmembrane region" description="Helical" evidence="7">
    <location>
        <begin position="33"/>
        <end position="51"/>
    </location>
</feature>
<feature type="transmembrane region" description="Helical" evidence="7">
    <location>
        <begin position="63"/>
        <end position="92"/>
    </location>
</feature>